<accession>A0AB74URI4</accession>
<dbReference type="AlphaFoldDB" id="A0AB74URI4"/>
<dbReference type="InterPro" id="IPR013362">
    <property type="entry name" value="Pilus_4_PilV"/>
</dbReference>
<dbReference type="RefSeq" id="WP_395117519.1">
    <property type="nucleotide sequence ID" value="NZ_CP170721.1"/>
</dbReference>
<evidence type="ECO:0000256" key="1">
    <source>
        <dbReference type="SAM" id="MobiDB-lite"/>
    </source>
</evidence>
<reference evidence="3" key="1">
    <citation type="submission" date="2024-10" db="EMBL/GenBank/DDBJ databases">
        <authorList>
            <person name="Lesea H.P."/>
            <person name="Kuehl J.V."/>
            <person name="Chandonia J.-M."/>
        </authorList>
    </citation>
    <scope>NUCLEOTIDE SEQUENCE</scope>
    <source>
        <strain evidence="3">FW102-FHT14D07</strain>
    </source>
</reference>
<dbReference type="NCBIfam" id="TIGR02523">
    <property type="entry name" value="type_IV_pilV"/>
    <property type="match status" value="1"/>
</dbReference>
<feature type="compositionally biased region" description="Polar residues" evidence="1">
    <location>
        <begin position="166"/>
        <end position="176"/>
    </location>
</feature>
<dbReference type="EMBL" id="CP170721">
    <property type="protein sequence ID" value="XIA16905.1"/>
    <property type="molecule type" value="Genomic_DNA"/>
</dbReference>
<protein>
    <submittedName>
        <fullName evidence="3">Type IV pilus modification protein PilV</fullName>
    </submittedName>
</protein>
<sequence>MQVLSRQRGISLIEVMMAVLIFSIGLIGLASLMVMATRSNHAAYVRTQVVFLANSMAARMSANPIGVWNGNYNSGSYPVSSSSIGCGSGSACDAAELATHDQRLWSSQLKTFLPGPSASIDCGGVGTAGYDPTSQLAMQPPYGGSCKMKITWNEQGTGDQTKRASEPQSFSWEFQP</sequence>
<evidence type="ECO:0000313" key="3">
    <source>
        <dbReference type="EMBL" id="XIA16905.1"/>
    </source>
</evidence>
<proteinExistence type="predicted"/>
<keyword evidence="2" id="KW-0472">Membrane</keyword>
<gene>
    <name evidence="3" type="primary">pilV</name>
    <name evidence="3" type="ORF">ACFYG5_09975</name>
</gene>
<evidence type="ECO:0000256" key="2">
    <source>
        <dbReference type="SAM" id="Phobius"/>
    </source>
</evidence>
<dbReference type="Pfam" id="PF07963">
    <property type="entry name" value="N_methyl"/>
    <property type="match status" value="1"/>
</dbReference>
<name>A0AB74URI4_9GAMM</name>
<keyword evidence="2" id="KW-0812">Transmembrane</keyword>
<feature type="region of interest" description="Disordered" evidence="1">
    <location>
        <begin position="154"/>
        <end position="176"/>
    </location>
</feature>
<dbReference type="InterPro" id="IPR012902">
    <property type="entry name" value="N_methyl_site"/>
</dbReference>
<keyword evidence="2" id="KW-1133">Transmembrane helix</keyword>
<organism evidence="3">
    <name type="scientific">Rhodanobacter sp. FW102-FHT14D07</name>
    <dbReference type="NCBI Taxonomy" id="3351462"/>
    <lineage>
        <taxon>Bacteria</taxon>
        <taxon>Pseudomonadati</taxon>
        <taxon>Pseudomonadota</taxon>
        <taxon>Gammaproteobacteria</taxon>
        <taxon>Lysobacterales</taxon>
        <taxon>Rhodanobacteraceae</taxon>
        <taxon>Rhodanobacter</taxon>
    </lineage>
</organism>
<feature type="transmembrane region" description="Helical" evidence="2">
    <location>
        <begin position="12"/>
        <end position="36"/>
    </location>
</feature>